<keyword evidence="6" id="KW-0408">Iron</keyword>
<keyword evidence="2" id="KW-0489">Methyltransferase</keyword>
<feature type="domain" description="Radical SAM core" evidence="9">
    <location>
        <begin position="195"/>
        <end position="429"/>
    </location>
</feature>
<sequence>MYRIALISPPYGAASTDSMRPIGLMAIHSYLANEFGERIEVELFDYSDCRDDDYACLDTDGIATYDLVGLCAYSTNFMIVRAWAIQIKARNHRVKTVIGGPHATALPQYLAEHHRDAFDFVVRGEGERPLSAIIRTLIDGGRPPRVAGVVYKDKLGIVSVGTTDPVKDLDTVPIPIAKVRSPYEQYLVAFDRKEKRFRKAFPFTTSRGCPFSCTFCSIRASDSKWRAVSAERLGDWIAAAKVEDPSIEHINFMDADFLIDKKRVIAIGEMFEMRHPEQTWSFSARVDDLRRLGETALRKLVSQGLRAVEVGFESGSQSMLDKMGKHVKVADNYFALAMLQRLELDVLIDFILFLPDETPEQLRESLTFIRTAGLADYLPHHHLFTALVQYPSTPLRKFYEELIGTQFSLDVLPEPVTLFTNPATKKIYQYFVCDFYPYIQRLSAMIARVDISATEMASSDRRVAQYLRIEAVSLRQLPCVVLEALLDSNDAGTLMGTTSLIEAVPWLENFDRHFDHLEELCRQRAVAA</sequence>
<dbReference type="Proteomes" id="UP001379533">
    <property type="component" value="Chromosome"/>
</dbReference>
<evidence type="ECO:0000259" key="8">
    <source>
        <dbReference type="PROSITE" id="PS51332"/>
    </source>
</evidence>
<dbReference type="InterPro" id="IPR051198">
    <property type="entry name" value="BchE-like"/>
</dbReference>
<dbReference type="SFLD" id="SFLDG01123">
    <property type="entry name" value="methyltransferase_(Class_B)"/>
    <property type="match status" value="1"/>
</dbReference>
<dbReference type="Pfam" id="PF02310">
    <property type="entry name" value="B12-binding"/>
    <property type="match status" value="1"/>
</dbReference>
<protein>
    <submittedName>
        <fullName evidence="10">B12-binding domain-containing radical SAM protein</fullName>
    </submittedName>
</protein>
<feature type="domain" description="B12-binding" evidence="8">
    <location>
        <begin position="6"/>
        <end position="144"/>
    </location>
</feature>
<evidence type="ECO:0000256" key="2">
    <source>
        <dbReference type="ARBA" id="ARBA00022603"/>
    </source>
</evidence>
<dbReference type="Gene3D" id="3.40.50.280">
    <property type="entry name" value="Cobalamin-binding domain"/>
    <property type="match status" value="1"/>
</dbReference>
<comment type="cofactor">
    <cofactor evidence="1">
        <name>[4Fe-4S] cluster</name>
        <dbReference type="ChEBI" id="CHEBI:49883"/>
    </cofactor>
</comment>
<dbReference type="RefSeq" id="WP_394843872.1">
    <property type="nucleotide sequence ID" value="NZ_CP089982.1"/>
</dbReference>
<gene>
    <name evidence="10" type="ORF">LZC95_43320</name>
</gene>
<evidence type="ECO:0000259" key="9">
    <source>
        <dbReference type="PROSITE" id="PS51918"/>
    </source>
</evidence>
<dbReference type="InterPro" id="IPR058240">
    <property type="entry name" value="rSAM_sf"/>
</dbReference>
<evidence type="ECO:0000256" key="7">
    <source>
        <dbReference type="ARBA" id="ARBA00023014"/>
    </source>
</evidence>
<evidence type="ECO:0000256" key="5">
    <source>
        <dbReference type="ARBA" id="ARBA00022723"/>
    </source>
</evidence>
<dbReference type="EMBL" id="CP089982">
    <property type="protein sequence ID" value="WXA93272.1"/>
    <property type="molecule type" value="Genomic_DNA"/>
</dbReference>
<name>A0ABZ2K3J0_9BACT</name>
<dbReference type="InterPro" id="IPR023404">
    <property type="entry name" value="rSAM_horseshoe"/>
</dbReference>
<accession>A0ABZ2K3J0</accession>
<keyword evidence="7" id="KW-0411">Iron-sulfur</keyword>
<keyword evidence="5" id="KW-0479">Metal-binding</keyword>
<evidence type="ECO:0000256" key="4">
    <source>
        <dbReference type="ARBA" id="ARBA00022691"/>
    </source>
</evidence>
<dbReference type="PROSITE" id="PS51918">
    <property type="entry name" value="RADICAL_SAM"/>
    <property type="match status" value="1"/>
</dbReference>
<dbReference type="SMART" id="SM00729">
    <property type="entry name" value="Elp3"/>
    <property type="match status" value="1"/>
</dbReference>
<dbReference type="Gene3D" id="3.80.30.20">
    <property type="entry name" value="tm_1862 like domain"/>
    <property type="match status" value="1"/>
</dbReference>
<dbReference type="CDD" id="cd01335">
    <property type="entry name" value="Radical_SAM"/>
    <property type="match status" value="1"/>
</dbReference>
<keyword evidence="3" id="KW-0808">Transferase</keyword>
<reference evidence="10 11" key="1">
    <citation type="submission" date="2021-12" db="EMBL/GenBank/DDBJ databases">
        <title>Discovery of the Pendulisporaceae a myxobacterial family with distinct sporulation behavior and unique specialized metabolism.</title>
        <authorList>
            <person name="Garcia R."/>
            <person name="Popoff A."/>
            <person name="Bader C.D."/>
            <person name="Loehr J."/>
            <person name="Walesch S."/>
            <person name="Walt C."/>
            <person name="Boldt J."/>
            <person name="Bunk B."/>
            <person name="Haeckl F.J.F.P.J."/>
            <person name="Gunesch A.P."/>
            <person name="Birkelbach J."/>
            <person name="Nuebel U."/>
            <person name="Pietschmann T."/>
            <person name="Bach T."/>
            <person name="Mueller R."/>
        </authorList>
    </citation>
    <scope>NUCLEOTIDE SEQUENCE [LARGE SCALE GENOMIC DNA]</scope>
    <source>
        <strain evidence="10 11">MSr12523</strain>
    </source>
</reference>
<dbReference type="CDD" id="cd02068">
    <property type="entry name" value="radical_SAM_B12_BD"/>
    <property type="match status" value="1"/>
</dbReference>
<dbReference type="InterPro" id="IPR034466">
    <property type="entry name" value="Methyltransferase_Class_B"/>
</dbReference>
<dbReference type="PANTHER" id="PTHR43409:SF7">
    <property type="entry name" value="BLL1977 PROTEIN"/>
    <property type="match status" value="1"/>
</dbReference>
<evidence type="ECO:0000256" key="3">
    <source>
        <dbReference type="ARBA" id="ARBA00022679"/>
    </source>
</evidence>
<dbReference type="SFLD" id="SFLDS00029">
    <property type="entry name" value="Radical_SAM"/>
    <property type="match status" value="1"/>
</dbReference>
<dbReference type="PROSITE" id="PS51332">
    <property type="entry name" value="B12_BINDING"/>
    <property type="match status" value="1"/>
</dbReference>
<keyword evidence="11" id="KW-1185">Reference proteome</keyword>
<dbReference type="InterPro" id="IPR006638">
    <property type="entry name" value="Elp3/MiaA/NifB-like_rSAM"/>
</dbReference>
<dbReference type="SFLD" id="SFLDG01082">
    <property type="entry name" value="B12-binding_domain_containing"/>
    <property type="match status" value="1"/>
</dbReference>
<dbReference type="Pfam" id="PF04055">
    <property type="entry name" value="Radical_SAM"/>
    <property type="match status" value="1"/>
</dbReference>
<dbReference type="InterPro" id="IPR006158">
    <property type="entry name" value="Cobalamin-bd"/>
</dbReference>
<organism evidence="10 11">
    <name type="scientific">Pendulispora brunnea</name>
    <dbReference type="NCBI Taxonomy" id="2905690"/>
    <lineage>
        <taxon>Bacteria</taxon>
        <taxon>Pseudomonadati</taxon>
        <taxon>Myxococcota</taxon>
        <taxon>Myxococcia</taxon>
        <taxon>Myxococcales</taxon>
        <taxon>Sorangiineae</taxon>
        <taxon>Pendulisporaceae</taxon>
        <taxon>Pendulispora</taxon>
    </lineage>
</organism>
<dbReference type="PANTHER" id="PTHR43409">
    <property type="entry name" value="ANAEROBIC MAGNESIUM-PROTOPORPHYRIN IX MONOMETHYL ESTER CYCLASE-RELATED"/>
    <property type="match status" value="1"/>
</dbReference>
<dbReference type="InterPro" id="IPR007197">
    <property type="entry name" value="rSAM"/>
</dbReference>
<proteinExistence type="predicted"/>
<dbReference type="SUPFAM" id="SSF102114">
    <property type="entry name" value="Radical SAM enzymes"/>
    <property type="match status" value="1"/>
</dbReference>
<evidence type="ECO:0000313" key="10">
    <source>
        <dbReference type="EMBL" id="WXA93272.1"/>
    </source>
</evidence>
<evidence type="ECO:0000256" key="6">
    <source>
        <dbReference type="ARBA" id="ARBA00023004"/>
    </source>
</evidence>
<keyword evidence="4" id="KW-0949">S-adenosyl-L-methionine</keyword>
<evidence type="ECO:0000256" key="1">
    <source>
        <dbReference type="ARBA" id="ARBA00001966"/>
    </source>
</evidence>
<evidence type="ECO:0000313" key="11">
    <source>
        <dbReference type="Proteomes" id="UP001379533"/>
    </source>
</evidence>